<feature type="region of interest" description="Disordered" evidence="9">
    <location>
        <begin position="76"/>
        <end position="119"/>
    </location>
</feature>
<evidence type="ECO:0000256" key="4">
    <source>
        <dbReference type="ARBA" id="ARBA00022741"/>
    </source>
</evidence>
<reference evidence="10 11" key="1">
    <citation type="submission" date="2016-06" db="EMBL/GenBank/DDBJ databases">
        <title>The Draft Genome Sequence and Annotation of the Desert Woodrat Neotoma lepida.</title>
        <authorList>
            <person name="Campbell M."/>
            <person name="Oakeson K.F."/>
            <person name="Yandell M."/>
            <person name="Halpert J.R."/>
            <person name="Dearing D."/>
        </authorList>
    </citation>
    <scope>NUCLEOTIDE SEQUENCE [LARGE SCALE GENOMIC DNA]</scope>
    <source>
        <strain evidence="10">417</strain>
        <tissue evidence="10">Liver</tissue>
    </source>
</reference>
<keyword evidence="11" id="KW-1185">Reference proteome</keyword>
<gene>
    <name evidence="10" type="ORF">A6R68_05383</name>
</gene>
<feature type="non-terminal residue" evidence="10">
    <location>
        <position position="119"/>
    </location>
</feature>
<feature type="compositionally biased region" description="Polar residues" evidence="9">
    <location>
        <begin position="95"/>
        <end position="106"/>
    </location>
</feature>
<dbReference type="CDD" id="cd14337">
    <property type="entry name" value="UBA_MARK_Par1"/>
    <property type="match status" value="1"/>
</dbReference>
<keyword evidence="2" id="KW-0723">Serine/threonine-protein kinase</keyword>
<comment type="catalytic activity">
    <reaction evidence="7">
        <text>L-threonyl-[protein] + ATP = O-phospho-L-threonyl-[protein] + ADP + H(+)</text>
        <dbReference type="Rhea" id="RHEA:46608"/>
        <dbReference type="Rhea" id="RHEA-COMP:11060"/>
        <dbReference type="Rhea" id="RHEA-COMP:11605"/>
        <dbReference type="ChEBI" id="CHEBI:15378"/>
        <dbReference type="ChEBI" id="CHEBI:30013"/>
        <dbReference type="ChEBI" id="CHEBI:30616"/>
        <dbReference type="ChEBI" id="CHEBI:61977"/>
        <dbReference type="ChEBI" id="CHEBI:456216"/>
        <dbReference type="EC" id="2.7.11.1"/>
    </reaction>
</comment>
<dbReference type="STRING" id="56216.A0A1A6GL66"/>
<dbReference type="AlphaFoldDB" id="A0A1A6GL66"/>
<evidence type="ECO:0000313" key="11">
    <source>
        <dbReference type="Proteomes" id="UP000092124"/>
    </source>
</evidence>
<protein>
    <recommendedName>
        <fullName evidence="1">non-specific serine/threonine protein kinase</fullName>
        <ecNumber evidence="1">2.7.11.1</ecNumber>
    </recommendedName>
</protein>
<evidence type="ECO:0000256" key="3">
    <source>
        <dbReference type="ARBA" id="ARBA00022679"/>
    </source>
</evidence>
<comment type="caution">
    <text evidence="10">The sequence shown here is derived from an EMBL/GenBank/DDBJ whole genome shotgun (WGS) entry which is preliminary data.</text>
</comment>
<dbReference type="EC" id="2.7.11.1" evidence="1"/>
<evidence type="ECO:0000256" key="8">
    <source>
        <dbReference type="ARBA" id="ARBA00048679"/>
    </source>
</evidence>
<evidence type="ECO:0000256" key="9">
    <source>
        <dbReference type="SAM" id="MobiDB-lite"/>
    </source>
</evidence>
<sequence length="119" mass="13617">MTVDPTKRPSIVEVMAHPWLHHEEDTLISSAEIPREPDPNLAFQMFLMGYKIQEIKDALIQKEYTRAMATYLILQRKQRQHRTDHDGGQGVPMSQRDSGTGSSGPQRTEKQQRGSIWSS</sequence>
<dbReference type="FunFam" id="1.10.8.10:FF:000005">
    <property type="entry name" value="Non-specific serine/threonine protein kinase"/>
    <property type="match status" value="1"/>
</dbReference>
<comment type="catalytic activity">
    <reaction evidence="8">
        <text>L-seryl-[protein] + ATP = O-phospho-L-seryl-[protein] + ADP + H(+)</text>
        <dbReference type="Rhea" id="RHEA:17989"/>
        <dbReference type="Rhea" id="RHEA-COMP:9863"/>
        <dbReference type="Rhea" id="RHEA-COMP:11604"/>
        <dbReference type="ChEBI" id="CHEBI:15378"/>
        <dbReference type="ChEBI" id="CHEBI:29999"/>
        <dbReference type="ChEBI" id="CHEBI:30616"/>
        <dbReference type="ChEBI" id="CHEBI:83421"/>
        <dbReference type="ChEBI" id="CHEBI:456216"/>
        <dbReference type="EC" id="2.7.11.1"/>
    </reaction>
</comment>
<evidence type="ECO:0000256" key="6">
    <source>
        <dbReference type="ARBA" id="ARBA00022840"/>
    </source>
</evidence>
<organism evidence="10 11">
    <name type="scientific">Neotoma lepida</name>
    <name type="common">Desert woodrat</name>
    <dbReference type="NCBI Taxonomy" id="56216"/>
    <lineage>
        <taxon>Eukaryota</taxon>
        <taxon>Metazoa</taxon>
        <taxon>Chordata</taxon>
        <taxon>Craniata</taxon>
        <taxon>Vertebrata</taxon>
        <taxon>Euteleostomi</taxon>
        <taxon>Mammalia</taxon>
        <taxon>Eutheria</taxon>
        <taxon>Euarchontoglires</taxon>
        <taxon>Glires</taxon>
        <taxon>Rodentia</taxon>
        <taxon>Myomorpha</taxon>
        <taxon>Muroidea</taxon>
        <taxon>Cricetidae</taxon>
        <taxon>Neotominae</taxon>
        <taxon>Neotoma</taxon>
    </lineage>
</organism>
<keyword evidence="3" id="KW-0808">Transferase</keyword>
<dbReference type="Proteomes" id="UP000092124">
    <property type="component" value="Unassembled WGS sequence"/>
</dbReference>
<name>A0A1A6GL66_NEOLE</name>
<dbReference type="GO" id="GO:0005524">
    <property type="term" value="F:ATP binding"/>
    <property type="evidence" value="ECO:0007669"/>
    <property type="project" value="UniProtKB-KW"/>
</dbReference>
<keyword evidence="6" id="KW-0067">ATP-binding</keyword>
<dbReference type="GO" id="GO:0004674">
    <property type="term" value="F:protein serine/threonine kinase activity"/>
    <property type="evidence" value="ECO:0007669"/>
    <property type="project" value="UniProtKB-KW"/>
</dbReference>
<keyword evidence="4" id="KW-0547">Nucleotide-binding</keyword>
<evidence type="ECO:0000256" key="1">
    <source>
        <dbReference type="ARBA" id="ARBA00012513"/>
    </source>
</evidence>
<dbReference type="Gene3D" id="1.10.8.10">
    <property type="entry name" value="DNA helicase RuvA subunit, C-terminal domain"/>
    <property type="match status" value="1"/>
</dbReference>
<evidence type="ECO:0000256" key="5">
    <source>
        <dbReference type="ARBA" id="ARBA00022777"/>
    </source>
</evidence>
<evidence type="ECO:0000256" key="2">
    <source>
        <dbReference type="ARBA" id="ARBA00022527"/>
    </source>
</evidence>
<proteinExistence type="predicted"/>
<dbReference type="EMBL" id="LZPO01087552">
    <property type="protein sequence ID" value="OBS66077.1"/>
    <property type="molecule type" value="Genomic_DNA"/>
</dbReference>
<evidence type="ECO:0000256" key="7">
    <source>
        <dbReference type="ARBA" id="ARBA00047899"/>
    </source>
</evidence>
<evidence type="ECO:0000313" key="10">
    <source>
        <dbReference type="EMBL" id="OBS66077.1"/>
    </source>
</evidence>
<keyword evidence="5" id="KW-0418">Kinase</keyword>
<dbReference type="OrthoDB" id="1088960at2759"/>
<accession>A0A1A6GL66</accession>